<dbReference type="Pfam" id="PF24883">
    <property type="entry name" value="NPHP3_N"/>
    <property type="match status" value="1"/>
</dbReference>
<name>A0A8H6YHG5_9AGAR</name>
<dbReference type="InterPro" id="IPR056884">
    <property type="entry name" value="NPHP3-like_N"/>
</dbReference>
<sequence>MSTASSDSEDKSMSTTSSDSEDNKIKTSSAKISISGGRGGRGGASHGNDGIGGKGGKGEGPKVKIVNQGQGLEEVLHKWLCIPSDLTDRHHELQSLRHKDTGSWLLHDDQFIRWKATPGSLWIQGISGTGKSVLRLFVLLICT</sequence>
<reference evidence="4" key="1">
    <citation type="submission" date="2020-05" db="EMBL/GenBank/DDBJ databases">
        <title>Mycena genomes resolve the evolution of fungal bioluminescence.</title>
        <authorList>
            <person name="Tsai I.J."/>
        </authorList>
    </citation>
    <scope>NUCLEOTIDE SEQUENCE</scope>
    <source>
        <strain evidence="4">CCC161011</strain>
    </source>
</reference>
<evidence type="ECO:0000259" key="3">
    <source>
        <dbReference type="Pfam" id="PF24883"/>
    </source>
</evidence>
<feature type="region of interest" description="Disordered" evidence="2">
    <location>
        <begin position="1"/>
        <end position="64"/>
    </location>
</feature>
<evidence type="ECO:0000313" key="5">
    <source>
        <dbReference type="Proteomes" id="UP000620124"/>
    </source>
</evidence>
<dbReference type="Proteomes" id="UP000620124">
    <property type="component" value="Unassembled WGS sequence"/>
</dbReference>
<dbReference type="PANTHER" id="PTHR10039">
    <property type="entry name" value="AMELOGENIN"/>
    <property type="match status" value="1"/>
</dbReference>
<gene>
    <name evidence="4" type="ORF">MVEN_00852900</name>
</gene>
<accession>A0A8H6YHG5</accession>
<evidence type="ECO:0000313" key="4">
    <source>
        <dbReference type="EMBL" id="KAF7358055.1"/>
    </source>
</evidence>
<feature type="domain" description="Nephrocystin 3-like N-terminal" evidence="3">
    <location>
        <begin position="100"/>
        <end position="136"/>
    </location>
</feature>
<evidence type="ECO:0000256" key="2">
    <source>
        <dbReference type="SAM" id="MobiDB-lite"/>
    </source>
</evidence>
<protein>
    <submittedName>
        <fullName evidence="4">Sensor protein gacS</fullName>
    </submittedName>
</protein>
<keyword evidence="5" id="KW-1185">Reference proteome</keyword>
<keyword evidence="1" id="KW-0677">Repeat</keyword>
<dbReference type="PANTHER" id="PTHR10039:SF16">
    <property type="entry name" value="GPI INOSITOL-DEACYLASE"/>
    <property type="match status" value="1"/>
</dbReference>
<feature type="compositionally biased region" description="Low complexity" evidence="2">
    <location>
        <begin position="26"/>
        <end position="35"/>
    </location>
</feature>
<dbReference type="EMBL" id="JACAZI010000006">
    <property type="protein sequence ID" value="KAF7358055.1"/>
    <property type="molecule type" value="Genomic_DNA"/>
</dbReference>
<organism evidence="4 5">
    <name type="scientific">Mycena venus</name>
    <dbReference type="NCBI Taxonomy" id="2733690"/>
    <lineage>
        <taxon>Eukaryota</taxon>
        <taxon>Fungi</taxon>
        <taxon>Dikarya</taxon>
        <taxon>Basidiomycota</taxon>
        <taxon>Agaricomycotina</taxon>
        <taxon>Agaricomycetes</taxon>
        <taxon>Agaricomycetidae</taxon>
        <taxon>Agaricales</taxon>
        <taxon>Marasmiineae</taxon>
        <taxon>Mycenaceae</taxon>
        <taxon>Mycena</taxon>
    </lineage>
</organism>
<proteinExistence type="predicted"/>
<evidence type="ECO:0000256" key="1">
    <source>
        <dbReference type="ARBA" id="ARBA00022737"/>
    </source>
</evidence>
<dbReference type="AlphaFoldDB" id="A0A8H6YHG5"/>
<dbReference type="OrthoDB" id="3001565at2759"/>
<feature type="compositionally biased region" description="Gly residues" evidence="2">
    <location>
        <begin position="36"/>
        <end position="55"/>
    </location>
</feature>
<comment type="caution">
    <text evidence="4">The sequence shown here is derived from an EMBL/GenBank/DDBJ whole genome shotgun (WGS) entry which is preliminary data.</text>
</comment>